<dbReference type="SUPFAM" id="SSF53474">
    <property type="entry name" value="alpha/beta-Hydrolases"/>
    <property type="match status" value="1"/>
</dbReference>
<evidence type="ECO:0000313" key="3">
    <source>
        <dbReference type="EMBL" id="RUO25183.1"/>
    </source>
</evidence>
<evidence type="ECO:0000256" key="1">
    <source>
        <dbReference type="SAM" id="SignalP"/>
    </source>
</evidence>
<feature type="domain" description="Bacterial virulence factor lipase N-terminal" evidence="2">
    <location>
        <begin position="61"/>
        <end position="264"/>
    </location>
</feature>
<keyword evidence="1" id="KW-0732">Signal</keyword>
<feature type="chain" id="PRO_5019267972" description="Bacterial virulence factor lipase N-terminal domain-containing protein" evidence="1">
    <location>
        <begin position="22"/>
        <end position="793"/>
    </location>
</feature>
<name>A0A432W540_9GAMM</name>
<gene>
    <name evidence="3" type="ORF">CWE09_00090</name>
</gene>
<dbReference type="InterPro" id="IPR029058">
    <property type="entry name" value="AB_hydrolase_fold"/>
</dbReference>
<sequence length="793" mass="82512">MKKIMISAAVTAALGLTGCLADGSSAPVTQEEASTPYARVTFDPGAGAVSVPNNLLYLGTNDGTLDIASGDEAEPTVALSALDGWSTSFPIVLGVDLPGARDTHAALTLDAASIERAGSVRLFKVYAGGELQVEGCANAQPVVACAVQEELTYGEDFVVQAQASGISVVPLRPLEAKTSYMVAVTDMAEDGLGRSLRPSQTYFAASSDAELTGDGAQIQGIIQQNHSVLDSNGVSPANVVYSAVFTTQSTADVLQVVQSYLAADLQRMGAGAETITSGIEALFTGNTVANALTANVDGFPSSQPDAGEPFFAEYAVSDTADLYAGSVDLPYFSGIPSEENPMAPLSQRWEAEFVSPVTVALALQSGDISGGELVACNMPQELVADFDDNRNPAVFSGQLAYAELPEDEACSVLDDGRHLTKHNPLPLVRDSLTTPLWMSVPDEGRVNDVRQLLSSVMEGIDLPSLQQPADGWPVVIFQHGITGNKEQFLAIAGALSLSGHAVIAIDHPLHGERGFGAMNASASYTDSAGDPAEGDPTVYLNLGNLLTARDNLRQSTADLLSLRFALGRIDSTYDGANINPANVKFIGHSLGGIAGVNMVGIANTPFPQMPEGFPLSDVFGVNQAVFGMAGGGIAPFLIESEQFGPIIREQLAEASGVTGADLDAVIQEFMFAAQTVVDSGDPINYGGQVQATETPVLLIQANGDTVIPNQASLPLAGTEPLAGVLGLQTVTEPTMGEEPVSGFVRFNGASHASLLQQAEGDAEMTTLSIQLMIGTWLESQGTILNVDAERAGD</sequence>
<dbReference type="Gene3D" id="3.40.50.1820">
    <property type="entry name" value="alpha/beta hydrolase"/>
    <property type="match status" value="1"/>
</dbReference>
<dbReference type="Proteomes" id="UP000288293">
    <property type="component" value="Unassembled WGS sequence"/>
</dbReference>
<proteinExistence type="predicted"/>
<accession>A0A432W540</accession>
<dbReference type="EMBL" id="PIPL01000001">
    <property type="protein sequence ID" value="RUO25183.1"/>
    <property type="molecule type" value="Genomic_DNA"/>
</dbReference>
<evidence type="ECO:0000259" key="2">
    <source>
        <dbReference type="Pfam" id="PF12262"/>
    </source>
</evidence>
<dbReference type="RefSeq" id="WP_126801878.1">
    <property type="nucleotide sequence ID" value="NZ_PIPL01000001.1"/>
</dbReference>
<protein>
    <recommendedName>
        <fullName evidence="2">Bacterial virulence factor lipase N-terminal domain-containing protein</fullName>
    </recommendedName>
</protein>
<dbReference type="PROSITE" id="PS51257">
    <property type="entry name" value="PROKAR_LIPOPROTEIN"/>
    <property type="match status" value="1"/>
</dbReference>
<dbReference type="NCBIfam" id="TIGR03502">
    <property type="entry name" value="lipase_Pla1_cef"/>
    <property type="match status" value="1"/>
</dbReference>
<organism evidence="3 4">
    <name type="scientific">Aliidiomarina minuta</name>
    <dbReference type="NCBI Taxonomy" id="880057"/>
    <lineage>
        <taxon>Bacteria</taxon>
        <taxon>Pseudomonadati</taxon>
        <taxon>Pseudomonadota</taxon>
        <taxon>Gammaproteobacteria</taxon>
        <taxon>Alteromonadales</taxon>
        <taxon>Idiomarinaceae</taxon>
        <taxon>Aliidiomarina</taxon>
    </lineage>
</organism>
<dbReference type="OrthoDB" id="5477453at2"/>
<keyword evidence="4" id="KW-1185">Reference proteome</keyword>
<feature type="signal peptide" evidence="1">
    <location>
        <begin position="1"/>
        <end position="21"/>
    </location>
</feature>
<evidence type="ECO:0000313" key="4">
    <source>
        <dbReference type="Proteomes" id="UP000288293"/>
    </source>
</evidence>
<dbReference type="InterPro" id="IPR025920">
    <property type="entry name" value="Lipase_bact_N"/>
</dbReference>
<reference evidence="3 4" key="1">
    <citation type="journal article" date="2011" name="Front. Microbiol.">
        <title>Genomic signatures of strain selection and enhancement in Bacillus atrophaeus var. globigii, a historical biowarfare simulant.</title>
        <authorList>
            <person name="Gibbons H.S."/>
            <person name="Broomall S.M."/>
            <person name="McNew L.A."/>
            <person name="Daligault H."/>
            <person name="Chapman C."/>
            <person name="Bruce D."/>
            <person name="Karavis M."/>
            <person name="Krepps M."/>
            <person name="McGregor P.A."/>
            <person name="Hong C."/>
            <person name="Park K.H."/>
            <person name="Akmal A."/>
            <person name="Feldman A."/>
            <person name="Lin J.S."/>
            <person name="Chang W.E."/>
            <person name="Higgs B.W."/>
            <person name="Demirev P."/>
            <person name="Lindquist J."/>
            <person name="Liem A."/>
            <person name="Fochler E."/>
            <person name="Read T.D."/>
            <person name="Tapia R."/>
            <person name="Johnson S."/>
            <person name="Bishop-Lilly K.A."/>
            <person name="Detter C."/>
            <person name="Han C."/>
            <person name="Sozhamannan S."/>
            <person name="Rosenzweig C.N."/>
            <person name="Skowronski E.W."/>
        </authorList>
    </citation>
    <scope>NUCLEOTIDE SEQUENCE [LARGE SCALE GENOMIC DNA]</scope>
    <source>
        <strain evidence="3 4">MLST1</strain>
    </source>
</reference>
<dbReference type="InterPro" id="IPR020009">
    <property type="entry name" value="VolA/Pla-1/cef"/>
</dbReference>
<dbReference type="AlphaFoldDB" id="A0A432W540"/>
<dbReference type="Pfam" id="PF12262">
    <property type="entry name" value="Lipase_bact_N"/>
    <property type="match status" value="1"/>
</dbReference>
<comment type="caution">
    <text evidence="3">The sequence shown here is derived from an EMBL/GenBank/DDBJ whole genome shotgun (WGS) entry which is preliminary data.</text>
</comment>